<sequence length="1225" mass="141531">MSPKQPEISSPKILAEYSEEIIQELFNVKLPLDWKILRKEEKSELLLKWARDAFPHVPESLIPMTVGLTVDGDSGIPMDERPDWLDHEKFLRGQKFAQDNIFGLFFSVLLTLFSSMSFEEGFKPLVSSKQTSDPYKAFKRYLSTSKRVKNWYTTDPWTKGTPAYNDMRAVRRGHVIVRRKANAMSPEEMTKAATIENSLSHTRDILLEDFRSGCPVTLPGQCPFAEKSKSSVQFLRLHQCEMACAQGGFFCLVVLHPEALGIHGVTDQQLEDFSYVWKCFGYLLGIGDDFNFCRGSLEDIKQRSKDFLNLWIKANFRNITPEFEHMMRCLTIGTGYYLADISYEVSLLYFAELMDIDMPRLRSSLSYSDWFRYKLAKFLMYYAMRVPQVKNFLNWKFHRDLNNALNFSTEKLAELQEKSDQVMKSAIPKDNSTMILSQINWARNAFPKVPESLITLTVGLTVDGDSGRSIDEEPEWLDREKFARGQKFAQDNLFGESHRNLIPHSKVGFDVYERVLCSGLVRQFVLFIVTFNAYLTWAPPEFCFLARCSESADQGFYFKDRYLSTGARFRNWYTSDLWTKGTPAYNDIRTVRRVHEIIRNKVTAMTEEETNKATKIKHPWSPTRNTLLEDFKSACPAASPGQCPFTMKVPGVNLKKMHQGEMAMTQGGFVGLVVLFPEALGIHGATDKNLEDYCYVWRCIGYLLGIEDEFNFCRGTLEEIKQRSRDYLDAWVKPNLRELTVEWEHMMRVMIAGSENYTGSGSSFEGSIFYFSELMDIDMPQLRSLLSYRDWIKHYFLKFMVHYALRFSAVRKFMNAKMNTVMDTALQFSNEKHAELQEKSSKLLASAFPHLPESLLSITVGSTVDGDSGISIDEIPEWLDRKKFLRGQKFAQDNLMGIMATALLTLFGIYSFEDGFKPMIASGRSSEPYTAFKRYLGTVAKFRSWYTSDPWTKGTHAYNDIKTVRQMHIIIRNKLHAMSDEAVDKATTIKNSWSPTRDILLEDFRSACPVALPGQCPFLMEALGPVRLKKLNQGEMALTQGSFVCLVVTFPTAFGIHNATDENLDDFCYVWKSIGYLLGIEDSFSFCNGSLKDIKKRSEDYLNEWVKTNLRDISPEWEHMIRCLFDGIQYFFPGMSYEMSLLYVMELMNIDMPRLRSTLSYGDWIRFHLLKFTLNYACRFEVIRKLLNKFFNNRVNYALNFTEEQHKQLRIKSSEKLSFVLSNNY</sequence>
<dbReference type="Proteomes" id="UP000826195">
    <property type="component" value="Unassembled WGS sequence"/>
</dbReference>
<proteinExistence type="predicted"/>
<organism evidence="1 2">
    <name type="scientific">Cotesia glomerata</name>
    <name type="common">Lepidopteran parasitic wasp</name>
    <name type="synonym">Apanteles glomeratus</name>
    <dbReference type="NCBI Taxonomy" id="32391"/>
    <lineage>
        <taxon>Eukaryota</taxon>
        <taxon>Metazoa</taxon>
        <taxon>Ecdysozoa</taxon>
        <taxon>Arthropoda</taxon>
        <taxon>Hexapoda</taxon>
        <taxon>Insecta</taxon>
        <taxon>Pterygota</taxon>
        <taxon>Neoptera</taxon>
        <taxon>Endopterygota</taxon>
        <taxon>Hymenoptera</taxon>
        <taxon>Apocrita</taxon>
        <taxon>Ichneumonoidea</taxon>
        <taxon>Braconidae</taxon>
        <taxon>Microgastrinae</taxon>
        <taxon>Cotesia</taxon>
    </lineage>
</organism>
<dbReference type="AlphaFoldDB" id="A0AAV7IW05"/>
<reference evidence="1 2" key="1">
    <citation type="journal article" date="2021" name="J. Hered.">
        <title>A chromosome-level genome assembly of the parasitoid wasp, Cotesia glomerata (Hymenoptera: Braconidae).</title>
        <authorList>
            <person name="Pinto B.J."/>
            <person name="Weis J.J."/>
            <person name="Gamble T."/>
            <person name="Ode P.J."/>
            <person name="Paul R."/>
            <person name="Zaspel J.M."/>
        </authorList>
    </citation>
    <scope>NUCLEOTIDE SEQUENCE [LARGE SCALE GENOMIC DNA]</scope>
    <source>
        <strain evidence="1">CgM1</strain>
    </source>
</reference>
<evidence type="ECO:0000313" key="2">
    <source>
        <dbReference type="Proteomes" id="UP000826195"/>
    </source>
</evidence>
<comment type="caution">
    <text evidence="1">The sequence shown here is derived from an EMBL/GenBank/DDBJ whole genome shotgun (WGS) entry which is preliminary data.</text>
</comment>
<gene>
    <name evidence="1" type="ORF">KQX54_012076</name>
</gene>
<dbReference type="EMBL" id="JAHXZJ010000747">
    <property type="protein sequence ID" value="KAH0557827.1"/>
    <property type="molecule type" value="Genomic_DNA"/>
</dbReference>
<protein>
    <recommendedName>
        <fullName evidence="3">ER-bound oxygenase mpaB/mpaB'/Rubber oxygenase catalytic domain-containing protein</fullName>
    </recommendedName>
</protein>
<evidence type="ECO:0000313" key="1">
    <source>
        <dbReference type="EMBL" id="KAH0557827.1"/>
    </source>
</evidence>
<name>A0AAV7IW05_COTGL</name>
<dbReference type="PANTHER" id="PTHR37159:SF1">
    <property type="entry name" value="GH11867P"/>
    <property type="match status" value="1"/>
</dbReference>
<dbReference type="PANTHER" id="PTHR37159">
    <property type="entry name" value="GH11867P"/>
    <property type="match status" value="1"/>
</dbReference>
<accession>A0AAV7IW05</accession>
<keyword evidence="2" id="KW-1185">Reference proteome</keyword>
<evidence type="ECO:0008006" key="3">
    <source>
        <dbReference type="Google" id="ProtNLM"/>
    </source>
</evidence>